<dbReference type="InterPro" id="IPR015915">
    <property type="entry name" value="Kelch-typ_b-propeller"/>
</dbReference>
<organism evidence="3">
    <name type="scientific">candidate division WOR-3 bacterium</name>
    <dbReference type="NCBI Taxonomy" id="2052148"/>
    <lineage>
        <taxon>Bacteria</taxon>
        <taxon>Bacteria division WOR-3</taxon>
    </lineage>
</organism>
<dbReference type="PANTHER" id="PTHR46260">
    <property type="entry name" value="RING-TYPE DOMAIN-CONTAINING PROTEIN"/>
    <property type="match status" value="1"/>
</dbReference>
<accession>A0A7V6CMS9</accession>
<dbReference type="Pfam" id="PF24681">
    <property type="entry name" value="Kelch_KLHDC2_KLHL20_DRC7"/>
    <property type="match status" value="1"/>
</dbReference>
<dbReference type="Pfam" id="PF01344">
    <property type="entry name" value="Kelch_1"/>
    <property type="match status" value="1"/>
</dbReference>
<evidence type="ECO:0000256" key="1">
    <source>
        <dbReference type="ARBA" id="ARBA00022441"/>
    </source>
</evidence>
<name>A0A7V6CMS9_UNCW3</name>
<evidence type="ECO:0000256" key="2">
    <source>
        <dbReference type="ARBA" id="ARBA00022737"/>
    </source>
</evidence>
<dbReference type="Gene3D" id="2.120.10.80">
    <property type="entry name" value="Kelch-type beta propeller"/>
    <property type="match status" value="2"/>
</dbReference>
<dbReference type="SMART" id="SM00612">
    <property type="entry name" value="Kelch"/>
    <property type="match status" value="5"/>
</dbReference>
<dbReference type="InterPro" id="IPR051746">
    <property type="entry name" value="Kelch_domain_containing_8"/>
</dbReference>
<proteinExistence type="predicted"/>
<keyword evidence="2" id="KW-0677">Repeat</keyword>
<dbReference type="InterPro" id="IPR006652">
    <property type="entry name" value="Kelch_1"/>
</dbReference>
<reference evidence="3" key="1">
    <citation type="journal article" date="2020" name="mSystems">
        <title>Genome- and Community-Level Interaction Insights into Carbon Utilization and Element Cycling Functions of Hydrothermarchaeota in Hydrothermal Sediment.</title>
        <authorList>
            <person name="Zhou Z."/>
            <person name="Liu Y."/>
            <person name="Xu W."/>
            <person name="Pan J."/>
            <person name="Luo Z.H."/>
            <person name="Li M."/>
        </authorList>
    </citation>
    <scope>NUCLEOTIDE SEQUENCE [LARGE SCALE GENOMIC DNA]</scope>
    <source>
        <strain evidence="3">SpSt-791</strain>
    </source>
</reference>
<evidence type="ECO:0000313" key="3">
    <source>
        <dbReference type="EMBL" id="HHR48380.1"/>
    </source>
</evidence>
<dbReference type="InterPro" id="IPR011043">
    <property type="entry name" value="Gal_Oxase/kelch_b-propeller"/>
</dbReference>
<protein>
    <submittedName>
        <fullName evidence="3">T9SS C-terminal target domain-containing protein</fullName>
    </submittedName>
</protein>
<comment type="caution">
    <text evidence="3">The sequence shown here is derived from an EMBL/GenBank/DDBJ whole genome shotgun (WGS) entry which is preliminary data.</text>
</comment>
<dbReference type="EMBL" id="DTHS01000014">
    <property type="protein sequence ID" value="HHR48380.1"/>
    <property type="molecule type" value="Genomic_DNA"/>
</dbReference>
<dbReference type="AlphaFoldDB" id="A0A7V6CMS9"/>
<keyword evidence="1" id="KW-0880">Kelch repeat</keyword>
<gene>
    <name evidence="3" type="ORF">ENV79_01885</name>
</gene>
<dbReference type="SUPFAM" id="SSF50965">
    <property type="entry name" value="Galactose oxidase, central domain"/>
    <property type="match status" value="1"/>
</dbReference>
<dbReference type="PANTHER" id="PTHR46260:SF3">
    <property type="entry name" value="RING-TYPE DOMAIN-CONTAINING PROTEIN"/>
    <property type="match status" value="1"/>
</dbReference>
<sequence length="369" mass="42966">MRRLIILFCLILFTKSFGWEFRRPLNIPRSFLIAPSVLGKIYAIGGIKINNEITNVVEEYDFLSDTWIIKKPMPQKRYDMGFAVFDNKIYVFGGVSRSSSGRLIVLRDLNVYDPILDTWFFKRPLPSPRAGACGLAINNRIYVFGGYDFSENYLDEVLIYDIERDSWLFYGNMPRPRARMALSYYQPIVHIIGGEFYGPTDKHYCLNLNNNNWDTLSPLPFNRYGFSNSYFDNKIFIFGGEYYCHGQRYFLKRVDIYDCENNNWYLGDSLNIARSHAGGGIITNPYGNFLYILGGNTINGITGSMEIYQLSGIKEKEINKIDKKDNKNILGIYDLLGKRMKENNLKKGIYFYLIKDKNNYYLKKKIVIK</sequence>